<evidence type="ECO:0000256" key="10">
    <source>
        <dbReference type="RuleBase" id="RU003750"/>
    </source>
</evidence>
<feature type="transmembrane region" description="Helical" evidence="11">
    <location>
        <begin position="12"/>
        <end position="34"/>
    </location>
</feature>
<dbReference type="RefSeq" id="WP_267638116.1">
    <property type="nucleotide sequence ID" value="NZ_JAODIY010000011.1"/>
</dbReference>
<feature type="transmembrane region" description="Helical" evidence="11">
    <location>
        <begin position="189"/>
        <end position="209"/>
    </location>
</feature>
<gene>
    <name evidence="12" type="ORF">ACFQJ7_07910</name>
</gene>
<dbReference type="InterPro" id="IPR043130">
    <property type="entry name" value="CDP-OH_PTrfase_TM_dom"/>
</dbReference>
<evidence type="ECO:0000256" key="3">
    <source>
        <dbReference type="ARBA" id="ARBA00022679"/>
    </source>
</evidence>
<dbReference type="Proteomes" id="UP001596414">
    <property type="component" value="Unassembled WGS sequence"/>
</dbReference>
<keyword evidence="9" id="KW-1208">Phospholipid metabolism</keyword>
<evidence type="ECO:0000256" key="6">
    <source>
        <dbReference type="ARBA" id="ARBA00023098"/>
    </source>
</evidence>
<dbReference type="InterPro" id="IPR000462">
    <property type="entry name" value="CDP-OH_P_trans"/>
</dbReference>
<dbReference type="Pfam" id="PF01066">
    <property type="entry name" value="CDP-OH_P_transf"/>
    <property type="match status" value="1"/>
</dbReference>
<dbReference type="EMBL" id="JBHSZQ010000011">
    <property type="protein sequence ID" value="MFC7125963.1"/>
    <property type="molecule type" value="Genomic_DNA"/>
</dbReference>
<dbReference type="EC" id="2.7.8.-" evidence="12"/>
<evidence type="ECO:0000256" key="2">
    <source>
        <dbReference type="ARBA" id="ARBA00022516"/>
    </source>
</evidence>
<dbReference type="PANTHER" id="PTHR14269:SF11">
    <property type="entry name" value="CDP-DIACYLGLYCEROL--GLYCEROL-3-PHOSPHATE 3-PHOSPHATIDYLTRANSFERASE"/>
    <property type="match status" value="1"/>
</dbReference>
<comment type="subcellular location">
    <subcellularLocation>
        <location evidence="1">Membrane</location>
        <topology evidence="1">Multi-pass membrane protein</topology>
    </subcellularLocation>
</comment>
<proteinExistence type="inferred from homology"/>
<protein>
    <submittedName>
        <fullName evidence="12">CDP-alcohol phosphatidyltransferase family protein</fullName>
        <ecNumber evidence="12">2.7.8.-</ecNumber>
    </submittedName>
</protein>
<keyword evidence="2" id="KW-0444">Lipid biosynthesis</keyword>
<evidence type="ECO:0000313" key="13">
    <source>
        <dbReference type="Proteomes" id="UP001596414"/>
    </source>
</evidence>
<evidence type="ECO:0000256" key="5">
    <source>
        <dbReference type="ARBA" id="ARBA00022989"/>
    </source>
</evidence>
<keyword evidence="4 11" id="KW-0812">Transmembrane</keyword>
<evidence type="ECO:0000256" key="1">
    <source>
        <dbReference type="ARBA" id="ARBA00004141"/>
    </source>
</evidence>
<evidence type="ECO:0000256" key="9">
    <source>
        <dbReference type="ARBA" id="ARBA00023264"/>
    </source>
</evidence>
<dbReference type="AlphaFoldDB" id="A0ABD5X441"/>
<evidence type="ECO:0000313" key="12">
    <source>
        <dbReference type="EMBL" id="MFC7125963.1"/>
    </source>
</evidence>
<evidence type="ECO:0000256" key="4">
    <source>
        <dbReference type="ARBA" id="ARBA00022692"/>
    </source>
</evidence>
<keyword evidence="5 11" id="KW-1133">Transmembrane helix</keyword>
<keyword evidence="8" id="KW-0594">Phospholipid biosynthesis</keyword>
<sequence>MGIDWRERAGELWTIPNLVSLARLPLLIVLVVLLESLWRYPLFALIVFTDALDGWLARRLDQTTELGAMLDPALDKLTALLLFFVLFPRTELAIEYLVLFFARDGFVIALGVLSPLLTIDAGDVQANTLGKVVTNVQFMTMVAMLVPQVPATQLLMWLLGVASVLAIADYLVFVGREMTATGLFESREAAAGVYVGTALVFLVVVRLLLFEELQETVELII</sequence>
<dbReference type="GO" id="GO:0016740">
    <property type="term" value="F:transferase activity"/>
    <property type="evidence" value="ECO:0007669"/>
    <property type="project" value="UniProtKB-KW"/>
</dbReference>
<keyword evidence="3 10" id="KW-0808">Transferase</keyword>
<keyword evidence="7 11" id="KW-0472">Membrane</keyword>
<reference evidence="12 13" key="1">
    <citation type="journal article" date="2014" name="Int. J. Syst. Evol. Microbiol.">
        <title>Complete genome sequence of Corynebacterium casei LMG S-19264T (=DSM 44701T), isolated from a smear-ripened cheese.</title>
        <authorList>
            <consortium name="US DOE Joint Genome Institute (JGI-PGF)"/>
            <person name="Walter F."/>
            <person name="Albersmeier A."/>
            <person name="Kalinowski J."/>
            <person name="Ruckert C."/>
        </authorList>
    </citation>
    <scope>NUCLEOTIDE SEQUENCE [LARGE SCALE GENOMIC DNA]</scope>
    <source>
        <strain evidence="12 13">CGMCC 4.7215</strain>
    </source>
</reference>
<dbReference type="InterPro" id="IPR048254">
    <property type="entry name" value="CDP_ALCOHOL_P_TRANSF_CS"/>
</dbReference>
<comment type="caution">
    <text evidence="12">The sequence shown here is derived from an EMBL/GenBank/DDBJ whole genome shotgun (WGS) entry which is preliminary data.</text>
</comment>
<keyword evidence="6" id="KW-0443">Lipid metabolism</keyword>
<name>A0ABD5X441_9EURY</name>
<dbReference type="InterPro" id="IPR050324">
    <property type="entry name" value="CDP-alcohol_PTase-I"/>
</dbReference>
<dbReference type="PROSITE" id="PS00379">
    <property type="entry name" value="CDP_ALCOHOL_P_TRANSF"/>
    <property type="match status" value="1"/>
</dbReference>
<evidence type="ECO:0000256" key="7">
    <source>
        <dbReference type="ARBA" id="ARBA00023136"/>
    </source>
</evidence>
<dbReference type="PANTHER" id="PTHR14269">
    <property type="entry name" value="CDP-DIACYLGLYCEROL--GLYCEROL-3-PHOSPHATE 3-PHOSPHATIDYLTRANSFERASE-RELATED"/>
    <property type="match status" value="1"/>
</dbReference>
<feature type="transmembrane region" description="Helical" evidence="11">
    <location>
        <begin position="154"/>
        <end position="173"/>
    </location>
</feature>
<dbReference type="Gene3D" id="1.20.120.1760">
    <property type="match status" value="1"/>
</dbReference>
<organism evidence="12 13">
    <name type="scientific">Halovenus rubra</name>
    <dbReference type="NCBI Taxonomy" id="869890"/>
    <lineage>
        <taxon>Archaea</taxon>
        <taxon>Methanobacteriati</taxon>
        <taxon>Methanobacteriota</taxon>
        <taxon>Stenosarchaea group</taxon>
        <taxon>Halobacteria</taxon>
        <taxon>Halobacteriales</taxon>
        <taxon>Haloarculaceae</taxon>
        <taxon>Halovenus</taxon>
    </lineage>
</organism>
<dbReference type="GO" id="GO:0016020">
    <property type="term" value="C:membrane"/>
    <property type="evidence" value="ECO:0007669"/>
    <property type="project" value="UniProtKB-SubCell"/>
</dbReference>
<comment type="similarity">
    <text evidence="10">Belongs to the CDP-alcohol phosphatidyltransferase class-I family.</text>
</comment>
<evidence type="ECO:0000256" key="8">
    <source>
        <dbReference type="ARBA" id="ARBA00023209"/>
    </source>
</evidence>
<evidence type="ECO:0000256" key="11">
    <source>
        <dbReference type="SAM" id="Phobius"/>
    </source>
</evidence>
<dbReference type="GO" id="GO:0008654">
    <property type="term" value="P:phospholipid biosynthetic process"/>
    <property type="evidence" value="ECO:0007669"/>
    <property type="project" value="UniProtKB-KW"/>
</dbReference>
<accession>A0ABD5X441</accession>